<sequence length="44" mass="4825">MRLPTMIVPDADDYDVKLDVGEFADGAVAISWRDDEGDLLIATD</sequence>
<organism evidence="1 2">
    <name type="scientific">Streptomyces sp. 900116325</name>
    <dbReference type="NCBI Taxonomy" id="3154295"/>
    <lineage>
        <taxon>Bacteria</taxon>
        <taxon>Bacillati</taxon>
        <taxon>Actinomycetota</taxon>
        <taxon>Actinomycetes</taxon>
        <taxon>Kitasatosporales</taxon>
        <taxon>Streptomycetaceae</taxon>
        <taxon>Streptomyces</taxon>
    </lineage>
</organism>
<proteinExistence type="predicted"/>
<gene>
    <name evidence="1" type="ORF">ABZV61_04930</name>
</gene>
<reference evidence="1 2" key="1">
    <citation type="submission" date="2024-06" db="EMBL/GenBank/DDBJ databases">
        <title>The Natural Products Discovery Center: Release of the First 8490 Sequenced Strains for Exploring Actinobacteria Biosynthetic Diversity.</title>
        <authorList>
            <person name="Kalkreuter E."/>
            <person name="Kautsar S.A."/>
            <person name="Yang D."/>
            <person name="Bader C.D."/>
            <person name="Teijaro C.N."/>
            <person name="Fluegel L."/>
            <person name="Davis C.M."/>
            <person name="Simpson J.R."/>
            <person name="Lauterbach L."/>
            <person name="Steele A.D."/>
            <person name="Gui C."/>
            <person name="Meng S."/>
            <person name="Li G."/>
            <person name="Viehrig K."/>
            <person name="Ye F."/>
            <person name="Su P."/>
            <person name="Kiefer A.F."/>
            <person name="Nichols A."/>
            <person name="Cepeda A.J."/>
            <person name="Yan W."/>
            <person name="Fan B."/>
            <person name="Jiang Y."/>
            <person name="Adhikari A."/>
            <person name="Zheng C.-J."/>
            <person name="Schuster L."/>
            <person name="Cowan T.M."/>
            <person name="Smanski M.J."/>
            <person name="Chevrette M.G."/>
            <person name="De Carvalho L.P.S."/>
            <person name="Shen B."/>
        </authorList>
    </citation>
    <scope>NUCLEOTIDE SEQUENCE [LARGE SCALE GENOMIC DNA]</scope>
    <source>
        <strain evidence="1 2">NPDC005137</strain>
    </source>
</reference>
<dbReference type="EMBL" id="JBEXIP010000002">
    <property type="protein sequence ID" value="MET8432143.1"/>
    <property type="molecule type" value="Genomic_DNA"/>
</dbReference>
<dbReference type="RefSeq" id="WP_356501626.1">
    <property type="nucleotide sequence ID" value="NZ_JBEXEF010000127.1"/>
</dbReference>
<protein>
    <submittedName>
        <fullName evidence="1">Uncharacterized protein</fullName>
    </submittedName>
</protein>
<name>A0ABV2U2S5_9ACTN</name>
<dbReference type="Proteomes" id="UP001550044">
    <property type="component" value="Unassembled WGS sequence"/>
</dbReference>
<accession>A0ABV2U2S5</accession>
<keyword evidence="2" id="KW-1185">Reference proteome</keyword>
<evidence type="ECO:0000313" key="2">
    <source>
        <dbReference type="Proteomes" id="UP001550044"/>
    </source>
</evidence>
<evidence type="ECO:0000313" key="1">
    <source>
        <dbReference type="EMBL" id="MET8432143.1"/>
    </source>
</evidence>
<comment type="caution">
    <text evidence="1">The sequence shown here is derived from an EMBL/GenBank/DDBJ whole genome shotgun (WGS) entry which is preliminary data.</text>
</comment>